<protein>
    <submittedName>
        <fullName evidence="1">Response regulator transcription factor</fullName>
    </submittedName>
</protein>
<dbReference type="AlphaFoldDB" id="A0A832CYD7"/>
<sequence length="161" mass="19111">MNYFKYGKNYYKSSPYFRCFYQIPNWHISRKYYRLSANKIHLMKRVVIYSPDFSLCYSLMMYLQTHYKVIATTDIDIVSNLICNKSADLVIIDAEPDSQLISKCEKFKNCRSDIPIILTYVFTNKSKDSESQIKQIVDEIFYKPFDLNEITSKIPELLAHH</sequence>
<organism evidence="1">
    <name type="scientific">Ignavibacterium album</name>
    <dbReference type="NCBI Taxonomy" id="591197"/>
    <lineage>
        <taxon>Bacteria</taxon>
        <taxon>Pseudomonadati</taxon>
        <taxon>Ignavibacteriota</taxon>
        <taxon>Ignavibacteria</taxon>
        <taxon>Ignavibacteriales</taxon>
        <taxon>Ignavibacteriaceae</taxon>
        <taxon>Ignavibacterium</taxon>
    </lineage>
</organism>
<dbReference type="SUPFAM" id="SSF52172">
    <property type="entry name" value="CheY-like"/>
    <property type="match status" value="1"/>
</dbReference>
<accession>A0A832CYD7</accession>
<name>A0A832CYD7_9BACT</name>
<dbReference type="EMBL" id="DSVI01000016">
    <property type="protein sequence ID" value="HGT48391.1"/>
    <property type="molecule type" value="Genomic_DNA"/>
</dbReference>
<proteinExistence type="predicted"/>
<dbReference type="Gene3D" id="3.40.50.2300">
    <property type="match status" value="1"/>
</dbReference>
<evidence type="ECO:0000313" key="1">
    <source>
        <dbReference type="EMBL" id="HGT48391.1"/>
    </source>
</evidence>
<gene>
    <name evidence="1" type="ORF">ENS56_10165</name>
</gene>
<dbReference type="InterPro" id="IPR011006">
    <property type="entry name" value="CheY-like_superfamily"/>
</dbReference>
<reference evidence="1" key="1">
    <citation type="journal article" date="2020" name="mSystems">
        <title>Genome- and Community-Level Interaction Insights into Carbon Utilization and Element Cycling Functions of Hydrothermarchaeota in Hydrothermal Sediment.</title>
        <authorList>
            <person name="Zhou Z."/>
            <person name="Liu Y."/>
            <person name="Xu W."/>
            <person name="Pan J."/>
            <person name="Luo Z.H."/>
            <person name="Li M."/>
        </authorList>
    </citation>
    <scope>NUCLEOTIDE SEQUENCE [LARGE SCALE GENOMIC DNA]</scope>
    <source>
        <strain evidence="1">SpSt-500</strain>
    </source>
</reference>
<comment type="caution">
    <text evidence="1">The sequence shown here is derived from an EMBL/GenBank/DDBJ whole genome shotgun (WGS) entry which is preliminary data.</text>
</comment>